<dbReference type="Pfam" id="PF02775">
    <property type="entry name" value="TPP_enzyme_C"/>
    <property type="match status" value="1"/>
</dbReference>
<dbReference type="STRING" id="1048983.EL17_02620"/>
<dbReference type="Proteomes" id="UP000027821">
    <property type="component" value="Unassembled WGS sequence"/>
</dbReference>
<dbReference type="InterPro" id="IPR029061">
    <property type="entry name" value="THDP-binding"/>
</dbReference>
<dbReference type="GO" id="GO:0000287">
    <property type="term" value="F:magnesium ion binding"/>
    <property type="evidence" value="ECO:0007669"/>
    <property type="project" value="UniProtKB-UniRule"/>
</dbReference>
<feature type="domain" description="Thiamine pyrophosphate enzyme TPP-binding" evidence="7">
    <location>
        <begin position="412"/>
        <end position="538"/>
    </location>
</feature>
<keyword evidence="6" id="KW-0474">Menaquinone biosynthesis</keyword>
<reference evidence="9 10" key="1">
    <citation type="submission" date="2014-04" db="EMBL/GenBank/DDBJ databases">
        <title>Characterization and application of a salt tolerant electro-active bacterium.</title>
        <authorList>
            <person name="Yang L."/>
            <person name="Wei S."/>
            <person name="Tay Q.X.M."/>
        </authorList>
    </citation>
    <scope>NUCLEOTIDE SEQUENCE [LARGE SCALE GENOMIC DNA]</scope>
    <source>
        <strain evidence="9 10">LY1</strain>
    </source>
</reference>
<evidence type="ECO:0000256" key="3">
    <source>
        <dbReference type="ARBA" id="ARBA00022842"/>
    </source>
</evidence>
<gene>
    <name evidence="6" type="primary">menD</name>
    <name evidence="9" type="ORF">EL17_02620</name>
</gene>
<dbReference type="GO" id="GO:0070204">
    <property type="term" value="F:2-succinyl-5-enolpyruvyl-6-hydroxy-3-cyclohexene-1-carboxylic-acid synthase activity"/>
    <property type="evidence" value="ECO:0007669"/>
    <property type="project" value="UniProtKB-UniRule"/>
</dbReference>
<dbReference type="NCBIfam" id="TIGR00173">
    <property type="entry name" value="menD"/>
    <property type="match status" value="1"/>
</dbReference>
<keyword evidence="3 6" id="KW-0460">Magnesium</keyword>
<comment type="pathway">
    <text evidence="6">Quinol/quinone metabolism; 1,4-dihydroxy-2-naphthoate biosynthesis; 1,4-dihydroxy-2-naphthoate from chorismate: step 2/7.</text>
</comment>
<dbReference type="PANTHER" id="PTHR42916:SF1">
    <property type="entry name" value="PROTEIN PHYLLO, CHLOROPLASTIC"/>
    <property type="match status" value="1"/>
</dbReference>
<dbReference type="SUPFAM" id="SSF52518">
    <property type="entry name" value="Thiamin diphosphate-binding fold (THDP-binding)"/>
    <property type="match status" value="2"/>
</dbReference>
<feature type="domain" description="Thiamine pyrophosphate enzyme N-terminal TPP-binding" evidence="8">
    <location>
        <begin position="9"/>
        <end position="115"/>
    </location>
</feature>
<dbReference type="InterPro" id="IPR004433">
    <property type="entry name" value="MenaQ_synth_MenD"/>
</dbReference>
<protein>
    <recommendedName>
        <fullName evidence="6">2-succinyl-5-enolpyruvyl-6-hydroxy-3-cyclohexene-1-carboxylate synthase</fullName>
        <shortName evidence="6">SEPHCHC synthase</shortName>
        <ecNumber evidence="6">2.2.1.9</ecNumber>
    </recommendedName>
    <alternativeName>
        <fullName evidence="6">Menaquinone biosynthesis protein MenD</fullName>
    </alternativeName>
</protein>
<dbReference type="Pfam" id="PF02776">
    <property type="entry name" value="TPP_enzyme_N"/>
    <property type="match status" value="1"/>
</dbReference>
<dbReference type="InterPro" id="IPR012001">
    <property type="entry name" value="Thiamin_PyroP_enz_TPP-bd_dom"/>
</dbReference>
<dbReference type="GO" id="GO:0030976">
    <property type="term" value="F:thiamine pyrophosphate binding"/>
    <property type="evidence" value="ECO:0007669"/>
    <property type="project" value="UniProtKB-UniRule"/>
</dbReference>
<dbReference type="InterPro" id="IPR011766">
    <property type="entry name" value="TPP_enzyme_TPP-bd"/>
</dbReference>
<dbReference type="Gene3D" id="3.40.50.1220">
    <property type="entry name" value="TPP-binding domain"/>
    <property type="match status" value="1"/>
</dbReference>
<dbReference type="GO" id="GO:0030145">
    <property type="term" value="F:manganese ion binding"/>
    <property type="evidence" value="ECO:0007669"/>
    <property type="project" value="UniProtKB-UniRule"/>
</dbReference>
<evidence type="ECO:0000313" key="9">
    <source>
        <dbReference type="EMBL" id="KEO74587.1"/>
    </source>
</evidence>
<dbReference type="EMBL" id="JMIH01000014">
    <property type="protein sequence ID" value="KEO74587.1"/>
    <property type="molecule type" value="Genomic_DNA"/>
</dbReference>
<dbReference type="CDD" id="cd07037">
    <property type="entry name" value="TPP_PYR_MenD"/>
    <property type="match status" value="1"/>
</dbReference>
<keyword evidence="2 6" id="KW-0479">Metal-binding</keyword>
<evidence type="ECO:0000256" key="6">
    <source>
        <dbReference type="HAMAP-Rule" id="MF_01659"/>
    </source>
</evidence>
<dbReference type="GO" id="GO:0009234">
    <property type="term" value="P:menaquinone biosynthetic process"/>
    <property type="evidence" value="ECO:0007669"/>
    <property type="project" value="UniProtKB-UniRule"/>
</dbReference>
<keyword evidence="10" id="KW-1185">Reference proteome</keyword>
<comment type="cofactor">
    <cofactor evidence="6">
        <name>thiamine diphosphate</name>
        <dbReference type="ChEBI" id="CHEBI:58937"/>
    </cofactor>
    <text evidence="6">Binds 1 thiamine pyrophosphate per subunit.</text>
</comment>
<comment type="similarity">
    <text evidence="6">Belongs to the TPP enzyme family. MenD subfamily.</text>
</comment>
<evidence type="ECO:0000259" key="8">
    <source>
        <dbReference type="Pfam" id="PF02776"/>
    </source>
</evidence>
<evidence type="ECO:0000256" key="1">
    <source>
        <dbReference type="ARBA" id="ARBA00022679"/>
    </source>
</evidence>
<evidence type="ECO:0000256" key="5">
    <source>
        <dbReference type="ARBA" id="ARBA00023211"/>
    </source>
</evidence>
<evidence type="ECO:0000313" key="10">
    <source>
        <dbReference type="Proteomes" id="UP000027821"/>
    </source>
</evidence>
<organism evidence="9 10">
    <name type="scientific">Anditalea andensis</name>
    <dbReference type="NCBI Taxonomy" id="1048983"/>
    <lineage>
        <taxon>Bacteria</taxon>
        <taxon>Pseudomonadati</taxon>
        <taxon>Bacteroidota</taxon>
        <taxon>Cytophagia</taxon>
        <taxon>Cytophagales</taxon>
        <taxon>Cytophagaceae</taxon>
        <taxon>Anditalea</taxon>
    </lineage>
</organism>
<comment type="catalytic activity">
    <reaction evidence="6">
        <text>isochorismate + 2-oxoglutarate + H(+) = 5-enolpyruvoyl-6-hydroxy-2-succinyl-cyclohex-3-ene-1-carboxylate + CO2</text>
        <dbReference type="Rhea" id="RHEA:25593"/>
        <dbReference type="ChEBI" id="CHEBI:15378"/>
        <dbReference type="ChEBI" id="CHEBI:16526"/>
        <dbReference type="ChEBI" id="CHEBI:16810"/>
        <dbReference type="ChEBI" id="CHEBI:29780"/>
        <dbReference type="ChEBI" id="CHEBI:58818"/>
        <dbReference type="EC" id="2.2.1.9"/>
    </reaction>
</comment>
<dbReference type="AlphaFoldDB" id="A0A074LL70"/>
<comment type="subunit">
    <text evidence="6">Homodimer.</text>
</comment>
<dbReference type="Gene3D" id="3.40.50.970">
    <property type="match status" value="2"/>
</dbReference>
<dbReference type="UniPathway" id="UPA01057">
    <property type="reaction ID" value="UER00164"/>
</dbReference>
<dbReference type="PIRSF" id="PIRSF004983">
    <property type="entry name" value="MenD"/>
    <property type="match status" value="1"/>
</dbReference>
<evidence type="ECO:0000256" key="2">
    <source>
        <dbReference type="ARBA" id="ARBA00022723"/>
    </source>
</evidence>
<dbReference type="HAMAP" id="MF_01659">
    <property type="entry name" value="MenD"/>
    <property type="match status" value="1"/>
</dbReference>
<comment type="pathway">
    <text evidence="6">Quinol/quinone metabolism; menaquinone biosynthesis.</text>
</comment>
<dbReference type="UniPathway" id="UPA00079"/>
<keyword evidence="1 6" id="KW-0808">Transferase</keyword>
<dbReference type="OrthoDB" id="9791859at2"/>
<dbReference type="EC" id="2.2.1.9" evidence="6"/>
<dbReference type="PANTHER" id="PTHR42916">
    <property type="entry name" value="2-SUCCINYL-5-ENOLPYRUVYL-6-HYDROXY-3-CYCLOHEXENE-1-CARBOXYLATE SYNTHASE"/>
    <property type="match status" value="1"/>
</dbReference>
<dbReference type="eggNOG" id="COG1165">
    <property type="taxonomic scope" value="Bacteria"/>
</dbReference>
<accession>A0A074LL70</accession>
<evidence type="ECO:0000256" key="4">
    <source>
        <dbReference type="ARBA" id="ARBA00023052"/>
    </source>
</evidence>
<keyword evidence="4 6" id="KW-0786">Thiamine pyrophosphate</keyword>
<comment type="caution">
    <text evidence="9">The sequence shown here is derived from an EMBL/GenBank/DDBJ whole genome shotgun (WGS) entry which is preliminary data.</text>
</comment>
<proteinExistence type="inferred from homology"/>
<sequence>MIIQPIIDLVAIVAKSGIHQAILSPGSRCAPLTLAFARHKDIHCRTISDERSAAFIALGMAQQLDKAVVLVCTSGSAALNYAPAVAEAYFQQVPLLIITADRPKEWIDQWDGQTIRQENIYGNHVKGSFNFPDEFSHPDKVWHAHRISNEAIKLAQTYPYGPVHINIPLREPFYPTKEEQYDYEQPHILYSEITGITVLTEDDKIKLKHALSSFKKILIVPGQHKPDDLLKSLLDQAIDGDQGVLVADGISNMSSINSITYHDHFLPYHASHETYKPDLIISFGKSIISKSLKRFLRNSGAEHWHIQENGYLPDTYQSLAIHIKTHPIDFFNFFIKNATAIDVNFKDSWTLADQKVADNIGEILKQVDFGEYKSFYKILPHLPSSSKLHLSNSMGVRYYNFLGAKSPTYEVICNRGTSGIDGSNSTAVGCAFTTKDPITLITGDMAFFYDRNAFWHNYSMPNLRIIIMNNHAGGIFRLIEGPSDQPELEEFFETRQALDAEHLCRELGFKYFRAENEQTLDEVMKIFFHKSVHPQILEVFSDSKANAEIFQRVKSDIKNLLTDSSQNYSL</sequence>
<keyword evidence="5 6" id="KW-0464">Manganese</keyword>
<comment type="function">
    <text evidence="6">Catalyzes the thiamine diphosphate-dependent decarboxylation of 2-oxoglutarate and the subsequent addition of the resulting succinic semialdehyde-thiamine pyrophosphate anion to isochorismate to yield 2-succinyl-5-enolpyruvyl-6-hydroxy-3-cyclohexene-1-carboxylate (SEPHCHC).</text>
</comment>
<evidence type="ECO:0000259" key="7">
    <source>
        <dbReference type="Pfam" id="PF02775"/>
    </source>
</evidence>
<comment type="cofactor">
    <cofactor evidence="6">
        <name>Mg(2+)</name>
        <dbReference type="ChEBI" id="CHEBI:18420"/>
    </cofactor>
    <cofactor evidence="6">
        <name>Mn(2+)</name>
        <dbReference type="ChEBI" id="CHEBI:29035"/>
    </cofactor>
</comment>
<dbReference type="CDD" id="cd02009">
    <property type="entry name" value="TPP_SHCHC_synthase"/>
    <property type="match status" value="1"/>
</dbReference>
<name>A0A074LL70_9BACT</name>